<proteinExistence type="inferred from homology"/>
<sequence length="407" mass="46702">MSNQNISIDQLKELFVTETPLIDVRAPVEFIQGSLPGSANIPILNNEERALVGTTYKNQGQEAAVRLGYQMISGPVKQNRLDQWLSFVRANPRTVLYCFRGGKRSQITQQWVKEAGVERPLIVGGYKMARQFLMDVIDQFSEDKKLLVITGPTGSGKTKLIHEMRNIYPALDLEAIARHRGSAFGGLPISQPRQIDFENRLAVSLLKLENRIQSNGPLVVEDESQHIGKVCLPTKFFAHMRSSEVIWLDEPIEARVKNIFEDYVLNTAIGHAQQRRQDQKWQPQHLRTIKSQRHIAQQKFVENEGVQEVLYNQAIQTFEKYKNSLQIISKKLGGKRFQEILGDLENARLDFLNMNEIQSNIVWIKKLVKYYYDPLYLSSLDRRQVIPCFKGSKMDVIGYLQNQKQAC</sequence>
<evidence type="ECO:0000259" key="3">
    <source>
        <dbReference type="PROSITE" id="PS50206"/>
    </source>
</evidence>
<keyword evidence="2" id="KW-0808">Transferase</keyword>
<comment type="catalytic activity">
    <reaction evidence="2">
        <text>5-methylaminomethyl-2-(Se-phospho)selenouridine(34) in tRNA + H2O = 5-methylaminomethyl-2-selenouridine(34) in tRNA + phosphate</text>
        <dbReference type="Rhea" id="RHEA:60176"/>
        <dbReference type="Rhea" id="RHEA-COMP:10196"/>
        <dbReference type="Rhea" id="RHEA-COMP:15523"/>
        <dbReference type="ChEBI" id="CHEBI:15377"/>
        <dbReference type="ChEBI" id="CHEBI:43474"/>
        <dbReference type="ChEBI" id="CHEBI:82743"/>
        <dbReference type="ChEBI" id="CHEBI:143702"/>
    </reaction>
</comment>
<dbReference type="EC" id="2.9.1.3" evidence="2"/>
<dbReference type="CDD" id="cd01520">
    <property type="entry name" value="RHOD_YbbB"/>
    <property type="match status" value="1"/>
</dbReference>
<dbReference type="InterPro" id="IPR036873">
    <property type="entry name" value="Rhodanese-like_dom_sf"/>
</dbReference>
<comment type="function">
    <text evidence="2">Involved in the post-transcriptional modification of the uridine at the wobble position (U34) of tRNA(Lys), tRNA(Glu) and tRNA(Gln). Catalyzes the conversion of 2-thiouridine (S2U-RNA) to 2-selenouridine (Se2U-RNA). Acts in a two-step process involving geranylation of 2-thiouridine (S2U) to S-geranyl-2-thiouridine (geS2U) and subsequent selenation of the latter derivative to 2-selenouridine (Se2U) in the tRNA chain.</text>
</comment>
<evidence type="ECO:0000313" key="5">
    <source>
        <dbReference type="Proteomes" id="UP000183287"/>
    </source>
</evidence>
<reference evidence="5" key="1">
    <citation type="submission" date="2016-10" db="EMBL/GenBank/DDBJ databases">
        <authorList>
            <person name="Varghese N."/>
            <person name="Submissions S."/>
        </authorList>
    </citation>
    <scope>NUCLEOTIDE SEQUENCE [LARGE SCALE GENOMIC DNA]</scope>
    <source>
        <strain evidence="5">Nm44</strain>
    </source>
</reference>
<dbReference type="SMART" id="SM00450">
    <property type="entry name" value="RHOD"/>
    <property type="match status" value="1"/>
</dbReference>
<dbReference type="SUPFAM" id="SSF52821">
    <property type="entry name" value="Rhodanese/Cell cycle control phosphatase"/>
    <property type="match status" value="1"/>
</dbReference>
<protein>
    <recommendedName>
        <fullName evidence="2">tRNA 2-selenouridine synthase</fullName>
        <ecNumber evidence="2">2.9.1.3</ecNumber>
    </recommendedName>
</protein>
<dbReference type="NCBIfam" id="TIGR03167">
    <property type="entry name" value="tRNA_sel_U_synt"/>
    <property type="match status" value="1"/>
</dbReference>
<feature type="active site" description="S-selanylcysteine intermediate" evidence="2">
    <location>
        <position position="98"/>
    </location>
</feature>
<dbReference type="Pfam" id="PF26341">
    <property type="entry name" value="AAA_SelU"/>
    <property type="match status" value="1"/>
</dbReference>
<dbReference type="Gene3D" id="3.40.50.300">
    <property type="entry name" value="P-loop containing nucleotide triphosphate hydrolases"/>
    <property type="match status" value="1"/>
</dbReference>
<keyword evidence="1 2" id="KW-0711">Selenium</keyword>
<comment type="catalytic activity">
    <reaction evidence="2">
        <text>5-methylaminomethyl-S-(2E)-geranyl-thiouridine(34) in tRNA + selenophosphate + H(+) = 5-methylaminomethyl-2-(Se-phospho)selenouridine(34) in tRNA + (2E)-thiogeraniol</text>
        <dbReference type="Rhea" id="RHEA:60172"/>
        <dbReference type="Rhea" id="RHEA-COMP:14654"/>
        <dbReference type="Rhea" id="RHEA-COMP:15523"/>
        <dbReference type="ChEBI" id="CHEBI:15378"/>
        <dbReference type="ChEBI" id="CHEBI:16144"/>
        <dbReference type="ChEBI" id="CHEBI:140632"/>
        <dbReference type="ChEBI" id="CHEBI:143702"/>
        <dbReference type="ChEBI" id="CHEBI:143703"/>
    </reaction>
</comment>
<dbReference type="PANTHER" id="PTHR30401">
    <property type="entry name" value="TRNA 2-SELENOURIDINE SYNTHASE"/>
    <property type="match status" value="1"/>
</dbReference>
<dbReference type="Gene3D" id="3.40.250.10">
    <property type="entry name" value="Rhodanese-like domain"/>
    <property type="match status" value="1"/>
</dbReference>
<dbReference type="OrthoDB" id="9808735at2"/>
<gene>
    <name evidence="2" type="primary">selU</name>
    <name evidence="4" type="ORF">SAMN05421863_106316</name>
</gene>
<dbReference type="SUPFAM" id="SSF52540">
    <property type="entry name" value="P-loop containing nucleoside triphosphate hydrolases"/>
    <property type="match status" value="1"/>
</dbReference>
<comment type="subunit">
    <text evidence="2">Monomer.</text>
</comment>
<comment type="catalytic activity">
    <reaction evidence="2">
        <text>5-methylaminomethyl-2-thiouridine(34) in tRNA + selenophosphate + (2E)-geranyl diphosphate + H2O + H(+) = 5-methylaminomethyl-2-selenouridine(34) in tRNA + (2E)-thiogeraniol + phosphate + diphosphate</text>
        <dbReference type="Rhea" id="RHEA:42716"/>
        <dbReference type="Rhea" id="RHEA-COMP:10195"/>
        <dbReference type="Rhea" id="RHEA-COMP:10196"/>
        <dbReference type="ChEBI" id="CHEBI:15377"/>
        <dbReference type="ChEBI" id="CHEBI:15378"/>
        <dbReference type="ChEBI" id="CHEBI:16144"/>
        <dbReference type="ChEBI" id="CHEBI:33019"/>
        <dbReference type="ChEBI" id="CHEBI:43474"/>
        <dbReference type="ChEBI" id="CHEBI:58057"/>
        <dbReference type="ChEBI" id="CHEBI:74455"/>
        <dbReference type="ChEBI" id="CHEBI:82743"/>
        <dbReference type="ChEBI" id="CHEBI:143703"/>
        <dbReference type="EC" id="2.9.1.3"/>
    </reaction>
</comment>
<dbReference type="InterPro" id="IPR027417">
    <property type="entry name" value="P-loop_NTPase"/>
</dbReference>
<dbReference type="NCBIfam" id="NF008751">
    <property type="entry name" value="PRK11784.1-3"/>
    <property type="match status" value="1"/>
</dbReference>
<dbReference type="GO" id="GO:0043828">
    <property type="term" value="F:tRNA 2-selenouridine synthase activity"/>
    <property type="evidence" value="ECO:0007669"/>
    <property type="project" value="UniProtKB-EC"/>
</dbReference>
<comment type="similarity">
    <text evidence="2">Belongs to the SelU family.</text>
</comment>
<name>A0A1I4UDV6_9PROT</name>
<comment type="catalytic activity">
    <reaction evidence="2">
        <text>5-methylaminomethyl-2-thiouridine(34) in tRNA + (2E)-geranyl diphosphate = 5-methylaminomethyl-S-(2E)-geranyl-thiouridine(34) in tRNA + diphosphate</text>
        <dbReference type="Rhea" id="RHEA:14085"/>
        <dbReference type="Rhea" id="RHEA-COMP:10195"/>
        <dbReference type="Rhea" id="RHEA-COMP:14654"/>
        <dbReference type="ChEBI" id="CHEBI:33019"/>
        <dbReference type="ChEBI" id="CHEBI:58057"/>
        <dbReference type="ChEBI" id="CHEBI:74455"/>
        <dbReference type="ChEBI" id="CHEBI:140632"/>
    </reaction>
</comment>
<dbReference type="InterPro" id="IPR001763">
    <property type="entry name" value="Rhodanese-like_dom"/>
</dbReference>
<evidence type="ECO:0000256" key="2">
    <source>
        <dbReference type="HAMAP-Rule" id="MF_01622"/>
    </source>
</evidence>
<evidence type="ECO:0000256" key="1">
    <source>
        <dbReference type="ARBA" id="ARBA00023266"/>
    </source>
</evidence>
<dbReference type="Proteomes" id="UP000183287">
    <property type="component" value="Unassembled WGS sequence"/>
</dbReference>
<organism evidence="4 5">
    <name type="scientific">Nitrosomonas communis</name>
    <dbReference type="NCBI Taxonomy" id="44574"/>
    <lineage>
        <taxon>Bacteria</taxon>
        <taxon>Pseudomonadati</taxon>
        <taxon>Pseudomonadota</taxon>
        <taxon>Betaproteobacteria</taxon>
        <taxon>Nitrosomonadales</taxon>
        <taxon>Nitrosomonadaceae</taxon>
        <taxon>Nitrosomonas</taxon>
    </lineage>
</organism>
<dbReference type="InterPro" id="IPR017582">
    <property type="entry name" value="SelU"/>
</dbReference>
<accession>A0A1I4UDV6</accession>
<dbReference type="PANTHER" id="PTHR30401:SF0">
    <property type="entry name" value="TRNA 2-SELENOURIDINE SYNTHASE"/>
    <property type="match status" value="1"/>
</dbReference>
<dbReference type="HAMAP" id="MF_01622">
    <property type="entry name" value="tRNA_sel_U_synth"/>
    <property type="match status" value="1"/>
</dbReference>
<dbReference type="InterPro" id="IPR058840">
    <property type="entry name" value="AAA_SelU"/>
</dbReference>
<dbReference type="GO" id="GO:0002098">
    <property type="term" value="P:tRNA wobble uridine modification"/>
    <property type="evidence" value="ECO:0007669"/>
    <property type="project" value="UniProtKB-UniRule"/>
</dbReference>
<keyword evidence="5" id="KW-1185">Reference proteome</keyword>
<dbReference type="Pfam" id="PF00581">
    <property type="entry name" value="Rhodanese"/>
    <property type="match status" value="1"/>
</dbReference>
<dbReference type="NCBIfam" id="NF008750">
    <property type="entry name" value="PRK11784.1-2"/>
    <property type="match status" value="1"/>
</dbReference>
<dbReference type="GO" id="GO:0016765">
    <property type="term" value="F:transferase activity, transferring alkyl or aryl (other than methyl) groups"/>
    <property type="evidence" value="ECO:0007669"/>
    <property type="project" value="UniProtKB-UniRule"/>
</dbReference>
<dbReference type="PROSITE" id="PS50206">
    <property type="entry name" value="RHODANESE_3"/>
    <property type="match status" value="1"/>
</dbReference>
<dbReference type="AlphaFoldDB" id="A0A1I4UDV6"/>
<dbReference type="EMBL" id="FOUB01000063">
    <property type="protein sequence ID" value="SFM87164.1"/>
    <property type="molecule type" value="Genomic_DNA"/>
</dbReference>
<dbReference type="RefSeq" id="WP_074906723.1">
    <property type="nucleotide sequence ID" value="NZ_FOUB01000063.1"/>
</dbReference>
<evidence type="ECO:0000313" key="4">
    <source>
        <dbReference type="EMBL" id="SFM87164.1"/>
    </source>
</evidence>
<feature type="domain" description="Rhodanese" evidence="3">
    <location>
        <begin position="15"/>
        <end position="137"/>
    </location>
</feature>